<sequence length="107" mass="12162">MTRKWLTLYLSRSVSRVMLDDIRAILPTDGVKIFLNDLDDACHATVECVQAENTCALVASAIVVWRQLGHIHTMIYTKGEIRRAVNEATQFELFTLLKNHHAVLRLA</sequence>
<evidence type="ECO:0000313" key="2">
    <source>
        <dbReference type="Proteomes" id="UP000663901"/>
    </source>
</evidence>
<dbReference type="AlphaFoldDB" id="A0A8A4JXR4"/>
<protein>
    <submittedName>
        <fullName evidence="1">Uncharacterized protein</fullName>
    </submittedName>
</protein>
<accession>A0A8A4JXR4</accession>
<evidence type="ECO:0000313" key="1">
    <source>
        <dbReference type="EMBL" id="QTC44454.1"/>
    </source>
</evidence>
<gene>
    <name evidence="1" type="ORF">H0Z12_11900</name>
</gene>
<organism evidence="1 2">
    <name type="scientific">Pantoea ananas</name>
    <name type="common">Erwinia uredovora</name>
    <dbReference type="NCBI Taxonomy" id="553"/>
    <lineage>
        <taxon>Bacteria</taxon>
        <taxon>Pseudomonadati</taxon>
        <taxon>Pseudomonadota</taxon>
        <taxon>Gammaproteobacteria</taxon>
        <taxon>Enterobacterales</taxon>
        <taxon>Erwiniaceae</taxon>
        <taxon>Pantoea</taxon>
    </lineage>
</organism>
<dbReference type="GeneID" id="57268182"/>
<dbReference type="Proteomes" id="UP000663901">
    <property type="component" value="Chromosome"/>
</dbReference>
<dbReference type="EMBL" id="CP059084">
    <property type="protein sequence ID" value="QTC44454.1"/>
    <property type="molecule type" value="Genomic_DNA"/>
</dbReference>
<reference evidence="1" key="1">
    <citation type="submission" date="2020-07" db="EMBL/GenBank/DDBJ databases">
        <title>Genome Sequences for Panteoa spp. that cause Center Rot in Onions.</title>
        <authorList>
            <person name="Asselin J.A."/>
            <person name="Helmann T."/>
            <person name="Beer S."/>
            <person name="Stodghill P."/>
        </authorList>
    </citation>
    <scope>NUCLEOTIDE SEQUENCE</scope>
    <source>
        <strain evidence="1">OC5a</strain>
    </source>
</reference>
<name>A0A8A4JXR4_PANAN</name>
<proteinExistence type="predicted"/>
<dbReference type="RefSeq" id="WP_013025858.1">
    <property type="nucleotide sequence ID" value="NZ_AP019753.1"/>
</dbReference>